<keyword evidence="3" id="KW-1185">Reference proteome</keyword>
<feature type="compositionally biased region" description="Basic and acidic residues" evidence="1">
    <location>
        <begin position="25"/>
        <end position="43"/>
    </location>
</feature>
<feature type="compositionally biased region" description="Acidic residues" evidence="1">
    <location>
        <begin position="14"/>
        <end position="24"/>
    </location>
</feature>
<organism evidence="2 3">
    <name type="scientific">Rhipicephalus microplus</name>
    <name type="common">Cattle tick</name>
    <name type="synonym">Boophilus microplus</name>
    <dbReference type="NCBI Taxonomy" id="6941"/>
    <lineage>
        <taxon>Eukaryota</taxon>
        <taxon>Metazoa</taxon>
        <taxon>Ecdysozoa</taxon>
        <taxon>Arthropoda</taxon>
        <taxon>Chelicerata</taxon>
        <taxon>Arachnida</taxon>
        <taxon>Acari</taxon>
        <taxon>Parasitiformes</taxon>
        <taxon>Ixodida</taxon>
        <taxon>Ixodoidea</taxon>
        <taxon>Ixodidae</taxon>
        <taxon>Rhipicephalinae</taxon>
        <taxon>Rhipicephalus</taxon>
        <taxon>Boophilus</taxon>
    </lineage>
</organism>
<feature type="compositionally biased region" description="Basic residues" evidence="1">
    <location>
        <begin position="216"/>
        <end position="231"/>
    </location>
</feature>
<dbReference type="Proteomes" id="UP000821866">
    <property type="component" value="Chromosome 3"/>
</dbReference>
<accession>A0A9J6E9B2</accession>
<dbReference type="AlphaFoldDB" id="A0A9J6E9B2"/>
<reference evidence="2" key="1">
    <citation type="journal article" date="2020" name="Cell">
        <title>Large-Scale Comparative Analyses of Tick Genomes Elucidate Their Genetic Diversity and Vector Capacities.</title>
        <authorList>
            <consortium name="Tick Genome and Microbiome Consortium (TIGMIC)"/>
            <person name="Jia N."/>
            <person name="Wang J."/>
            <person name="Shi W."/>
            <person name="Du L."/>
            <person name="Sun Y."/>
            <person name="Zhan W."/>
            <person name="Jiang J.F."/>
            <person name="Wang Q."/>
            <person name="Zhang B."/>
            <person name="Ji P."/>
            <person name="Bell-Sakyi L."/>
            <person name="Cui X.M."/>
            <person name="Yuan T.T."/>
            <person name="Jiang B.G."/>
            <person name="Yang W.F."/>
            <person name="Lam T.T."/>
            <person name="Chang Q.C."/>
            <person name="Ding S.J."/>
            <person name="Wang X.J."/>
            <person name="Zhu J.G."/>
            <person name="Ruan X.D."/>
            <person name="Zhao L."/>
            <person name="Wei J.T."/>
            <person name="Ye R.Z."/>
            <person name="Que T.C."/>
            <person name="Du C.H."/>
            <person name="Zhou Y.H."/>
            <person name="Cheng J.X."/>
            <person name="Dai P.F."/>
            <person name="Guo W.B."/>
            <person name="Han X.H."/>
            <person name="Huang E.J."/>
            <person name="Li L.F."/>
            <person name="Wei W."/>
            <person name="Gao Y.C."/>
            <person name="Liu J.Z."/>
            <person name="Shao H.Z."/>
            <person name="Wang X."/>
            <person name="Wang C.C."/>
            <person name="Yang T.C."/>
            <person name="Huo Q.B."/>
            <person name="Li W."/>
            <person name="Chen H.Y."/>
            <person name="Chen S.E."/>
            <person name="Zhou L.G."/>
            <person name="Ni X.B."/>
            <person name="Tian J.H."/>
            <person name="Sheng Y."/>
            <person name="Liu T."/>
            <person name="Pan Y.S."/>
            <person name="Xia L.Y."/>
            <person name="Li J."/>
            <person name="Zhao F."/>
            <person name="Cao W.C."/>
        </authorList>
    </citation>
    <scope>NUCLEOTIDE SEQUENCE</scope>
    <source>
        <strain evidence="2">Rmic-2018</strain>
    </source>
</reference>
<feature type="compositionally biased region" description="Low complexity" evidence="1">
    <location>
        <begin position="72"/>
        <end position="102"/>
    </location>
</feature>
<evidence type="ECO:0000313" key="2">
    <source>
        <dbReference type="EMBL" id="KAH8031123.1"/>
    </source>
</evidence>
<feature type="compositionally biased region" description="Acidic residues" evidence="1">
    <location>
        <begin position="44"/>
        <end position="54"/>
    </location>
</feature>
<evidence type="ECO:0000313" key="3">
    <source>
        <dbReference type="Proteomes" id="UP000821866"/>
    </source>
</evidence>
<comment type="caution">
    <text evidence="2">The sequence shown here is derived from an EMBL/GenBank/DDBJ whole genome shotgun (WGS) entry which is preliminary data.</text>
</comment>
<proteinExistence type="predicted"/>
<reference evidence="2" key="2">
    <citation type="submission" date="2021-09" db="EMBL/GenBank/DDBJ databases">
        <authorList>
            <person name="Jia N."/>
            <person name="Wang J."/>
            <person name="Shi W."/>
            <person name="Du L."/>
            <person name="Sun Y."/>
            <person name="Zhan W."/>
            <person name="Jiang J."/>
            <person name="Wang Q."/>
            <person name="Zhang B."/>
            <person name="Ji P."/>
            <person name="Sakyi L.B."/>
            <person name="Cui X."/>
            <person name="Yuan T."/>
            <person name="Jiang B."/>
            <person name="Yang W."/>
            <person name="Lam T.T.-Y."/>
            <person name="Chang Q."/>
            <person name="Ding S."/>
            <person name="Wang X."/>
            <person name="Zhu J."/>
            <person name="Ruan X."/>
            <person name="Zhao L."/>
            <person name="Wei J."/>
            <person name="Que T."/>
            <person name="Du C."/>
            <person name="Cheng J."/>
            <person name="Dai P."/>
            <person name="Han X."/>
            <person name="Huang E."/>
            <person name="Gao Y."/>
            <person name="Liu J."/>
            <person name="Shao H."/>
            <person name="Ye R."/>
            <person name="Li L."/>
            <person name="Wei W."/>
            <person name="Wang X."/>
            <person name="Wang C."/>
            <person name="Huo Q."/>
            <person name="Li W."/>
            <person name="Guo W."/>
            <person name="Chen H."/>
            <person name="Chen S."/>
            <person name="Zhou L."/>
            <person name="Zhou L."/>
            <person name="Ni X."/>
            <person name="Tian J."/>
            <person name="Zhou Y."/>
            <person name="Sheng Y."/>
            <person name="Liu T."/>
            <person name="Pan Y."/>
            <person name="Xia L."/>
            <person name="Li J."/>
            <person name="Zhao F."/>
            <person name="Cao W."/>
        </authorList>
    </citation>
    <scope>NUCLEOTIDE SEQUENCE</scope>
    <source>
        <strain evidence="2">Rmic-2018</strain>
        <tissue evidence="2">Larvae</tissue>
    </source>
</reference>
<dbReference type="EMBL" id="JABSTU010000005">
    <property type="protein sequence ID" value="KAH8031123.1"/>
    <property type="molecule type" value="Genomic_DNA"/>
</dbReference>
<gene>
    <name evidence="2" type="ORF">HPB51_012843</name>
</gene>
<name>A0A9J6E9B2_RHIMP</name>
<feature type="compositionally biased region" description="Basic residues" evidence="1">
    <location>
        <begin position="60"/>
        <end position="71"/>
    </location>
</feature>
<protein>
    <submittedName>
        <fullName evidence="2">Uncharacterized protein</fullName>
    </submittedName>
</protein>
<sequence>MLCNAVCCAAIPEDAMDQESEDEDKVNPDERISIRASEKRVACDEEFSDSEDEGEGRRDNRSHRPKKHRKGPAPGSAGAATPGANAAATPGGGAAVAPSPTGGDDEARTSPAVDVKAAVPAGGDGPQALKKDVDATAPQTRGPRKEACCPTTKEEIVLGHDASSSLGACTSSGILNFKFVCIRSQESTAFERPHAPSVAADDSDERAAACGTGFRKGNRHGRSPKHSRTRRRNPEVQRSCNATLASAVIPCRSDRFLLMPVPRRGRCCGEIFVYFCSIFVASHGRCDLAGRAYIRYVYCCGQLSLCSPMHPSSPAGGLSRTKRRGRYPAARCSAMASRNWRLANTCTHTQRPIKKITAYPWRRAAAGLLLALGDSESTSSSSSSSSEDDEADVLSEMVHGEMFPGPPRARLKIIGYAEKVCGTGLVTLREALPERPHAGHSRAPLEGLAFRVLPPGFRRPLRSYQWNSPLQTL</sequence>
<feature type="region of interest" description="Disordered" evidence="1">
    <location>
        <begin position="213"/>
        <end position="235"/>
    </location>
</feature>
<dbReference type="VEuPathDB" id="VectorBase:LOC119163643"/>
<feature type="region of interest" description="Disordered" evidence="1">
    <location>
        <begin position="13"/>
        <end position="148"/>
    </location>
</feature>
<evidence type="ECO:0000256" key="1">
    <source>
        <dbReference type="SAM" id="MobiDB-lite"/>
    </source>
</evidence>